<name>A0ACA9M2S0_9GLOM</name>
<organism evidence="1 2">
    <name type="scientific">Dentiscutata heterogama</name>
    <dbReference type="NCBI Taxonomy" id="1316150"/>
    <lineage>
        <taxon>Eukaryota</taxon>
        <taxon>Fungi</taxon>
        <taxon>Fungi incertae sedis</taxon>
        <taxon>Mucoromycota</taxon>
        <taxon>Glomeromycotina</taxon>
        <taxon>Glomeromycetes</taxon>
        <taxon>Diversisporales</taxon>
        <taxon>Gigasporaceae</taxon>
        <taxon>Dentiscutata</taxon>
    </lineage>
</organism>
<accession>A0ACA9M2S0</accession>
<feature type="non-terminal residue" evidence="1">
    <location>
        <position position="193"/>
    </location>
</feature>
<protein>
    <submittedName>
        <fullName evidence="1">4602_t:CDS:1</fullName>
    </submittedName>
</protein>
<comment type="caution">
    <text evidence="1">The sequence shown here is derived from an EMBL/GenBank/DDBJ whole genome shotgun (WGS) entry which is preliminary data.</text>
</comment>
<reference evidence="1" key="1">
    <citation type="submission" date="2021-06" db="EMBL/GenBank/DDBJ databases">
        <authorList>
            <person name="Kallberg Y."/>
            <person name="Tangrot J."/>
            <person name="Rosling A."/>
        </authorList>
    </citation>
    <scope>NUCLEOTIDE SEQUENCE</scope>
    <source>
        <strain evidence="1">IL203A</strain>
    </source>
</reference>
<dbReference type="EMBL" id="CAJVPU010006898">
    <property type="protein sequence ID" value="CAG8565932.1"/>
    <property type="molecule type" value="Genomic_DNA"/>
</dbReference>
<gene>
    <name evidence="1" type="ORF">DHETER_LOCUS5850</name>
</gene>
<evidence type="ECO:0000313" key="1">
    <source>
        <dbReference type="EMBL" id="CAG8565932.1"/>
    </source>
</evidence>
<evidence type="ECO:0000313" key="2">
    <source>
        <dbReference type="Proteomes" id="UP000789702"/>
    </source>
</evidence>
<proteinExistence type="predicted"/>
<dbReference type="Proteomes" id="UP000789702">
    <property type="component" value="Unassembled WGS sequence"/>
</dbReference>
<sequence>MLISQYASVKDEKSDLCLESSSLNKDKILCLKGEIDKLKAKVEELELEIELEYTSHDSDTTSFRDKISELNSLNHILEQEKDDLNSKKHELKAKIGRKDSEITSLEAKTRIRKLKDQLEQQIFQSSHESNIIGRAEADPNSAKNSLEKEFLPQETNTHLAEQILKASSEFNEVIGDDSKPEKVNEITSPEIIS</sequence>
<keyword evidence="2" id="KW-1185">Reference proteome</keyword>